<dbReference type="Gene3D" id="2.70.98.10">
    <property type="match status" value="1"/>
</dbReference>
<keyword evidence="3 5" id="KW-0413">Isomerase</keyword>
<evidence type="ECO:0000313" key="11">
    <source>
        <dbReference type="Proteomes" id="UP000221538"/>
    </source>
</evidence>
<keyword evidence="4 5" id="KW-0119">Carbohydrate metabolism</keyword>
<comment type="pathway">
    <text evidence="1 5">Carbohydrate metabolism; hexose metabolism.</text>
</comment>
<evidence type="ECO:0000256" key="6">
    <source>
        <dbReference type="PIRSR" id="PIRSR005096-1"/>
    </source>
</evidence>
<keyword evidence="9" id="KW-0732">Signal</keyword>
<feature type="active site" description="Proton acceptor" evidence="6">
    <location>
        <position position="349"/>
    </location>
</feature>
<dbReference type="InterPro" id="IPR047215">
    <property type="entry name" value="Galactose_mutarotase-like"/>
</dbReference>
<dbReference type="GO" id="GO:0005737">
    <property type="term" value="C:cytoplasm"/>
    <property type="evidence" value="ECO:0007669"/>
    <property type="project" value="TreeGrafter"/>
</dbReference>
<evidence type="ECO:0000313" key="10">
    <source>
        <dbReference type="EMBL" id="GAY21980.1"/>
    </source>
</evidence>
<evidence type="ECO:0000256" key="7">
    <source>
        <dbReference type="PIRSR" id="PIRSR005096-2"/>
    </source>
</evidence>
<dbReference type="EMBL" id="BEWI01000032">
    <property type="protein sequence ID" value="GAY21980.1"/>
    <property type="molecule type" value="Genomic_DNA"/>
</dbReference>
<dbReference type="InterPro" id="IPR015443">
    <property type="entry name" value="Aldose_1-epimerase"/>
</dbReference>
<dbReference type="EC" id="5.1.3.3" evidence="5"/>
<name>A0A292ZGK6_SPHSA</name>
<comment type="catalytic activity">
    <reaction evidence="5">
        <text>alpha-D-glucose = beta-D-glucose</text>
        <dbReference type="Rhea" id="RHEA:10264"/>
        <dbReference type="ChEBI" id="CHEBI:15903"/>
        <dbReference type="ChEBI" id="CHEBI:17925"/>
        <dbReference type="EC" id="5.1.3.3"/>
    </reaction>
</comment>
<dbReference type="Proteomes" id="UP000221538">
    <property type="component" value="Unassembled WGS sequence"/>
</dbReference>
<reference evidence="10 11" key="1">
    <citation type="journal article" date="2013" name="Biodegradation">
        <title>Occurrence of 4-tert-butylphenol (4-t-BP) biodegradation in an aquatic sample caused by the presence of Spirodela polyrrhiza and isolation of a 4-t-BP-utilizing bacterium.</title>
        <authorList>
            <person name="Ogata Y."/>
            <person name="Toyama T."/>
            <person name="Yu N."/>
            <person name="Wang X."/>
            <person name="Sei K."/>
            <person name="Ike M."/>
        </authorList>
    </citation>
    <scope>NUCLEOTIDE SEQUENCE [LARGE SCALE GENOMIC DNA]</scope>
    <source>
        <strain evidence="10 11">OMI</strain>
    </source>
</reference>
<dbReference type="InterPro" id="IPR014718">
    <property type="entry name" value="GH-type_carb-bd"/>
</dbReference>
<feature type="signal peptide" evidence="9">
    <location>
        <begin position="1"/>
        <end position="29"/>
    </location>
</feature>
<dbReference type="GO" id="GO:0004034">
    <property type="term" value="F:aldose 1-epimerase activity"/>
    <property type="evidence" value="ECO:0007669"/>
    <property type="project" value="UniProtKB-EC"/>
</dbReference>
<dbReference type="SUPFAM" id="SSF74650">
    <property type="entry name" value="Galactose mutarotase-like"/>
    <property type="match status" value="1"/>
</dbReference>
<feature type="chain" id="PRO_5011973984" description="Aldose 1-epimerase" evidence="9">
    <location>
        <begin position="30"/>
        <end position="395"/>
    </location>
</feature>
<dbReference type="NCBIfam" id="NF008277">
    <property type="entry name" value="PRK11055.1"/>
    <property type="match status" value="1"/>
</dbReference>
<reference evidence="10 11" key="2">
    <citation type="journal article" date="2013" name="Environ. Sci. Technol.">
        <title>The 4-tert-butylphenol-utilizing bacterium Sphingobium fuliginis OMI can degrade bisphenols via phenolic ring hydroxylation and meta-cleavage pathway.</title>
        <authorList>
            <person name="Ogata Y."/>
            <person name="Goda S."/>
            <person name="Toyama T."/>
            <person name="Sei K."/>
            <person name="Ike M."/>
        </authorList>
    </citation>
    <scope>NUCLEOTIDE SEQUENCE [LARGE SCALE GENOMIC DNA]</scope>
    <source>
        <strain evidence="10 11">OMI</strain>
    </source>
</reference>
<feature type="binding site" evidence="7">
    <location>
        <position position="283"/>
    </location>
    <ligand>
        <name>beta-D-galactose</name>
        <dbReference type="ChEBI" id="CHEBI:27667"/>
    </ligand>
</feature>
<comment type="similarity">
    <text evidence="2 5">Belongs to the aldose epimerase family.</text>
</comment>
<dbReference type="InterPro" id="IPR011013">
    <property type="entry name" value="Gal_mutarotase_sf_dom"/>
</dbReference>
<feature type="active site" description="Proton donor" evidence="6">
    <location>
        <position position="209"/>
    </location>
</feature>
<evidence type="ECO:0000256" key="2">
    <source>
        <dbReference type="ARBA" id="ARBA00006206"/>
    </source>
</evidence>
<dbReference type="PANTHER" id="PTHR10091">
    <property type="entry name" value="ALDOSE-1-EPIMERASE"/>
    <property type="match status" value="1"/>
</dbReference>
<dbReference type="AlphaFoldDB" id="A0A292ZGK6"/>
<organism evidence="10 11">
    <name type="scientific">Sphingobium fuliginis (strain ATCC 27551)</name>
    <dbReference type="NCBI Taxonomy" id="336203"/>
    <lineage>
        <taxon>Bacteria</taxon>
        <taxon>Pseudomonadati</taxon>
        <taxon>Pseudomonadota</taxon>
        <taxon>Alphaproteobacteria</taxon>
        <taxon>Sphingomonadales</taxon>
        <taxon>Sphingomonadaceae</taxon>
        <taxon>Sphingobium</taxon>
    </lineage>
</organism>
<sequence length="395" mass="42086">MRKAFMNRTVLATLSYGAVLMMTSTVALAAEASRAPAGTLADGTAIEAITLKNAQGVSATILTYGATLQKLEGPDRNGKIADVLLGYDDLAGYVDRPNYFGVTVGRYANRIAGGKFTLDGKSYQLPLNDKVNSLHGGGKGFDKQAWNVVSLKSGPTATLVLSLTSPDGDAGYPGKLDTTVTYTLDEAGNLGIAFDAKTSRPTIVNMTNHAIFNLAGEGAADSALGHLLTIPARAFTPVDANLIPTGELKPVEGTVFDFRMPRRVADGIRDGRDAQIVAGRGYDHNFALDKGATRGPELAARLEDPASGRVLDVLTTEPGVQFYTGNFLDGTLIGKQGHLYRMGDGIALEPQKFPDSPNQPKFLSARVDPGKPYHHQMIYRLSVKASVHCRDTDSR</sequence>
<feature type="binding site" evidence="8">
    <location>
        <begin position="109"/>
        <end position="110"/>
    </location>
    <ligand>
        <name>beta-D-galactose</name>
        <dbReference type="ChEBI" id="CHEBI:27667"/>
    </ligand>
</feature>
<evidence type="ECO:0000256" key="5">
    <source>
        <dbReference type="PIRNR" id="PIRNR005096"/>
    </source>
</evidence>
<dbReference type="CDD" id="cd09019">
    <property type="entry name" value="galactose_mutarotase_like"/>
    <property type="match status" value="1"/>
</dbReference>
<protein>
    <recommendedName>
        <fullName evidence="5">Aldose 1-epimerase</fullName>
        <ecNumber evidence="5">5.1.3.3</ecNumber>
    </recommendedName>
</protein>
<dbReference type="GO" id="GO:0033499">
    <property type="term" value="P:galactose catabolic process via UDP-galactose, Leloir pathway"/>
    <property type="evidence" value="ECO:0007669"/>
    <property type="project" value="TreeGrafter"/>
</dbReference>
<dbReference type="PIRSF" id="PIRSF005096">
    <property type="entry name" value="GALM"/>
    <property type="match status" value="1"/>
</dbReference>
<dbReference type="PANTHER" id="PTHR10091:SF0">
    <property type="entry name" value="GALACTOSE MUTAROTASE"/>
    <property type="match status" value="1"/>
</dbReference>
<dbReference type="GO" id="GO:0030246">
    <property type="term" value="F:carbohydrate binding"/>
    <property type="evidence" value="ECO:0007669"/>
    <property type="project" value="InterPro"/>
</dbReference>
<dbReference type="UniPathway" id="UPA00242"/>
<dbReference type="Pfam" id="PF01263">
    <property type="entry name" value="Aldose_epim"/>
    <property type="match status" value="1"/>
</dbReference>
<evidence type="ECO:0000256" key="8">
    <source>
        <dbReference type="PIRSR" id="PIRSR005096-3"/>
    </source>
</evidence>
<accession>A0A292ZGK6</accession>
<evidence type="ECO:0000256" key="1">
    <source>
        <dbReference type="ARBA" id="ARBA00005028"/>
    </source>
</evidence>
<evidence type="ECO:0000256" key="4">
    <source>
        <dbReference type="ARBA" id="ARBA00023277"/>
    </source>
</evidence>
<gene>
    <name evidence="10" type="ORF">SFOMI_2533</name>
</gene>
<evidence type="ECO:0000256" key="9">
    <source>
        <dbReference type="SAM" id="SignalP"/>
    </source>
</evidence>
<evidence type="ECO:0000256" key="3">
    <source>
        <dbReference type="ARBA" id="ARBA00023235"/>
    </source>
</evidence>
<dbReference type="GO" id="GO:0006006">
    <property type="term" value="P:glucose metabolic process"/>
    <property type="evidence" value="ECO:0007669"/>
    <property type="project" value="TreeGrafter"/>
</dbReference>
<comment type="caution">
    <text evidence="10">The sequence shown here is derived from an EMBL/GenBank/DDBJ whole genome shotgun (WGS) entry which is preliminary data.</text>
</comment>
<proteinExistence type="inferred from homology"/>
<dbReference type="InterPro" id="IPR008183">
    <property type="entry name" value="Aldose_1/G6P_1-epimerase"/>
</dbReference>